<sequence length="101" mass="10415">MTAEDLSQYVGANADDAAFVASCWARADALVTAYVGSAEVPSAILDGATLDVGAELYHRRNAPSGITQFATAGDASPIRLARDPMTSAYPVLARWVGVGVA</sequence>
<proteinExistence type="predicted"/>
<evidence type="ECO:0000313" key="2">
    <source>
        <dbReference type="Proteomes" id="UP001157034"/>
    </source>
</evidence>
<reference evidence="2" key="1">
    <citation type="journal article" date="2019" name="Int. J. Syst. Evol. Microbiol.">
        <title>The Global Catalogue of Microorganisms (GCM) 10K type strain sequencing project: providing services to taxonomists for standard genome sequencing and annotation.</title>
        <authorList>
            <consortium name="The Broad Institute Genomics Platform"/>
            <consortium name="The Broad Institute Genome Sequencing Center for Infectious Disease"/>
            <person name="Wu L."/>
            <person name="Ma J."/>
        </authorList>
    </citation>
    <scope>NUCLEOTIDE SEQUENCE [LARGE SCALE GENOMIC DNA]</scope>
    <source>
        <strain evidence="2">NBRC 108894</strain>
    </source>
</reference>
<accession>A0ABQ6K2P1</accession>
<evidence type="ECO:0008006" key="3">
    <source>
        <dbReference type="Google" id="ProtNLM"/>
    </source>
</evidence>
<gene>
    <name evidence="1" type="ORF">GCM10025881_06540</name>
</gene>
<dbReference type="EMBL" id="BSVB01000001">
    <property type="protein sequence ID" value="GMA93830.1"/>
    <property type="molecule type" value="Genomic_DNA"/>
</dbReference>
<organism evidence="1 2">
    <name type="scientific">Pseudolysinimonas kribbensis</name>
    <dbReference type="NCBI Taxonomy" id="433641"/>
    <lineage>
        <taxon>Bacteria</taxon>
        <taxon>Bacillati</taxon>
        <taxon>Actinomycetota</taxon>
        <taxon>Actinomycetes</taxon>
        <taxon>Micrococcales</taxon>
        <taxon>Microbacteriaceae</taxon>
        <taxon>Pseudolysinimonas</taxon>
    </lineage>
</organism>
<protein>
    <recommendedName>
        <fullName evidence="3">Phage gp6-like head-tail connector protein</fullName>
    </recommendedName>
</protein>
<evidence type="ECO:0000313" key="1">
    <source>
        <dbReference type="EMBL" id="GMA93830.1"/>
    </source>
</evidence>
<comment type="caution">
    <text evidence="1">The sequence shown here is derived from an EMBL/GenBank/DDBJ whole genome shotgun (WGS) entry which is preliminary data.</text>
</comment>
<keyword evidence="2" id="KW-1185">Reference proteome</keyword>
<dbReference type="RefSeq" id="WP_284252812.1">
    <property type="nucleotide sequence ID" value="NZ_BAAAQO010000003.1"/>
</dbReference>
<name>A0ABQ6K2P1_9MICO</name>
<dbReference type="Proteomes" id="UP001157034">
    <property type="component" value="Unassembled WGS sequence"/>
</dbReference>